<proteinExistence type="predicted"/>
<dbReference type="EMBL" id="WHUW01000126">
    <property type="protein sequence ID" value="KAF8422352.1"/>
    <property type="molecule type" value="Genomic_DNA"/>
</dbReference>
<organism evidence="1 2">
    <name type="scientific">Boletus edulis BED1</name>
    <dbReference type="NCBI Taxonomy" id="1328754"/>
    <lineage>
        <taxon>Eukaryota</taxon>
        <taxon>Fungi</taxon>
        <taxon>Dikarya</taxon>
        <taxon>Basidiomycota</taxon>
        <taxon>Agaricomycotina</taxon>
        <taxon>Agaricomycetes</taxon>
        <taxon>Agaricomycetidae</taxon>
        <taxon>Boletales</taxon>
        <taxon>Boletineae</taxon>
        <taxon>Boletaceae</taxon>
        <taxon>Boletoideae</taxon>
        <taxon>Boletus</taxon>
    </lineage>
</organism>
<keyword evidence="2" id="KW-1185">Reference proteome</keyword>
<dbReference type="AlphaFoldDB" id="A0AAD4BED8"/>
<comment type="caution">
    <text evidence="1">The sequence shown here is derived from an EMBL/GenBank/DDBJ whole genome shotgun (WGS) entry which is preliminary data.</text>
</comment>
<sequence length="578" mass="65073">MNNLSAAFITTNCNCTWEYSLSGCPQMSEMHQYAIGFDPYDEDEDSPMEVESNISLPGFSLNEENLFGGNHCRLSRKQYMASLGEDKISKLSSFAFKNQFPPDILTLEEKNAINHIFGKIVKEWPQDSNDNLGLLTGYSFYRELFEPVLRREYNVACNGPQTSQDKAIYQLNGLTSLTKKVIESLKLGTDQSSSLTYLIKEHVRGQFMGFVLNPTRSSKYEAKRDGLGAIPDQVTQSAKAYQVHHHQLQSYANLGANAYERAYWVGLPKVHSSNDKALHNKFIVEAQDIIENGLENKTLSQDDFILADGTWTRVCAPSKSSGPISIIFWNKEDAEDNNPTPDKIFGAILYNAKDVTKISSERGQNEINITLRDETKSMKTLGSMVKAPTGVHTDNGQLYNPYTKVETARPNARPATKVKIAQQKQLRMNLDRERDGFLPHVADAQMCAVEKWGLLNRFGTPNTQAFASYAYTAAMHIDHDDSVTMGWISQRSSQVKRDESNFVYAGWKLIVELEDQAHWIWHARTDLHGTTLNRLCVTKPTSWKSYAHQNPDKGQWSRANVITKAATAAAKNKIVEVD</sequence>
<reference evidence="1" key="2">
    <citation type="journal article" date="2020" name="Nat. Commun.">
        <title>Large-scale genome sequencing of mycorrhizal fungi provides insights into the early evolution of symbiotic traits.</title>
        <authorList>
            <person name="Miyauchi S."/>
            <person name="Kiss E."/>
            <person name="Kuo A."/>
            <person name="Drula E."/>
            <person name="Kohler A."/>
            <person name="Sanchez-Garcia M."/>
            <person name="Morin E."/>
            <person name="Andreopoulos B."/>
            <person name="Barry K.W."/>
            <person name="Bonito G."/>
            <person name="Buee M."/>
            <person name="Carver A."/>
            <person name="Chen C."/>
            <person name="Cichocki N."/>
            <person name="Clum A."/>
            <person name="Culley D."/>
            <person name="Crous P.W."/>
            <person name="Fauchery L."/>
            <person name="Girlanda M."/>
            <person name="Hayes R.D."/>
            <person name="Keri Z."/>
            <person name="LaButti K."/>
            <person name="Lipzen A."/>
            <person name="Lombard V."/>
            <person name="Magnuson J."/>
            <person name="Maillard F."/>
            <person name="Murat C."/>
            <person name="Nolan M."/>
            <person name="Ohm R.A."/>
            <person name="Pangilinan J."/>
            <person name="Pereira M.F."/>
            <person name="Perotto S."/>
            <person name="Peter M."/>
            <person name="Pfister S."/>
            <person name="Riley R."/>
            <person name="Sitrit Y."/>
            <person name="Stielow J.B."/>
            <person name="Szollosi G."/>
            <person name="Zifcakova L."/>
            <person name="Stursova M."/>
            <person name="Spatafora J.W."/>
            <person name="Tedersoo L."/>
            <person name="Vaario L.M."/>
            <person name="Yamada A."/>
            <person name="Yan M."/>
            <person name="Wang P."/>
            <person name="Xu J."/>
            <person name="Bruns T."/>
            <person name="Baldrian P."/>
            <person name="Vilgalys R."/>
            <person name="Dunand C."/>
            <person name="Henrissat B."/>
            <person name="Grigoriev I.V."/>
            <person name="Hibbett D."/>
            <person name="Nagy L.G."/>
            <person name="Martin F.M."/>
        </authorList>
    </citation>
    <scope>NUCLEOTIDE SEQUENCE</scope>
    <source>
        <strain evidence="1">BED1</strain>
    </source>
</reference>
<evidence type="ECO:0000313" key="2">
    <source>
        <dbReference type="Proteomes" id="UP001194468"/>
    </source>
</evidence>
<accession>A0AAD4BED8</accession>
<evidence type="ECO:0000313" key="1">
    <source>
        <dbReference type="EMBL" id="KAF8422352.1"/>
    </source>
</evidence>
<reference evidence="1" key="1">
    <citation type="submission" date="2019-10" db="EMBL/GenBank/DDBJ databases">
        <authorList>
            <consortium name="DOE Joint Genome Institute"/>
            <person name="Kuo A."/>
            <person name="Miyauchi S."/>
            <person name="Kiss E."/>
            <person name="Drula E."/>
            <person name="Kohler A."/>
            <person name="Sanchez-Garcia M."/>
            <person name="Andreopoulos B."/>
            <person name="Barry K.W."/>
            <person name="Bonito G."/>
            <person name="Buee M."/>
            <person name="Carver A."/>
            <person name="Chen C."/>
            <person name="Cichocki N."/>
            <person name="Clum A."/>
            <person name="Culley D."/>
            <person name="Crous P.W."/>
            <person name="Fauchery L."/>
            <person name="Girlanda M."/>
            <person name="Hayes R."/>
            <person name="Keri Z."/>
            <person name="LaButti K."/>
            <person name="Lipzen A."/>
            <person name="Lombard V."/>
            <person name="Magnuson J."/>
            <person name="Maillard F."/>
            <person name="Morin E."/>
            <person name="Murat C."/>
            <person name="Nolan M."/>
            <person name="Ohm R."/>
            <person name="Pangilinan J."/>
            <person name="Pereira M."/>
            <person name="Perotto S."/>
            <person name="Peter M."/>
            <person name="Riley R."/>
            <person name="Sitrit Y."/>
            <person name="Stielow B."/>
            <person name="Szollosi G."/>
            <person name="Zifcakova L."/>
            <person name="Stursova M."/>
            <person name="Spatafora J.W."/>
            <person name="Tedersoo L."/>
            <person name="Vaario L.-M."/>
            <person name="Yamada A."/>
            <person name="Yan M."/>
            <person name="Wang P."/>
            <person name="Xu J."/>
            <person name="Bruns T."/>
            <person name="Baldrian P."/>
            <person name="Vilgalys R."/>
            <person name="Henrissat B."/>
            <person name="Grigoriev I.V."/>
            <person name="Hibbett D."/>
            <person name="Nagy L.G."/>
            <person name="Martin F.M."/>
        </authorList>
    </citation>
    <scope>NUCLEOTIDE SEQUENCE</scope>
    <source>
        <strain evidence="1">BED1</strain>
    </source>
</reference>
<dbReference type="Proteomes" id="UP001194468">
    <property type="component" value="Unassembled WGS sequence"/>
</dbReference>
<protein>
    <submittedName>
        <fullName evidence="1">Uncharacterized protein</fullName>
    </submittedName>
</protein>
<name>A0AAD4BED8_BOLED</name>
<gene>
    <name evidence="1" type="ORF">L210DRAFT_3509954</name>
</gene>